<protein>
    <recommendedName>
        <fullName evidence="3">Disease resistance R13L4/SHOC-2-like LRR domain-containing protein</fullName>
    </recommendedName>
</protein>
<accession>A0A0F9LAR5</accession>
<dbReference type="InterPro" id="IPR032675">
    <property type="entry name" value="LRR_dom_sf"/>
</dbReference>
<feature type="non-terminal residue" evidence="4">
    <location>
        <position position="467"/>
    </location>
</feature>
<dbReference type="PANTHER" id="PTHR48051:SF1">
    <property type="entry name" value="RAS SUPPRESSOR PROTEIN 1"/>
    <property type="match status" value="1"/>
</dbReference>
<evidence type="ECO:0000256" key="1">
    <source>
        <dbReference type="ARBA" id="ARBA00022614"/>
    </source>
</evidence>
<keyword evidence="2" id="KW-0677">Repeat</keyword>
<dbReference type="SMART" id="SM00369">
    <property type="entry name" value="LRR_TYP"/>
    <property type="match status" value="7"/>
</dbReference>
<organism evidence="4">
    <name type="scientific">marine sediment metagenome</name>
    <dbReference type="NCBI Taxonomy" id="412755"/>
    <lineage>
        <taxon>unclassified sequences</taxon>
        <taxon>metagenomes</taxon>
        <taxon>ecological metagenomes</taxon>
    </lineage>
</organism>
<dbReference type="SMART" id="SM00364">
    <property type="entry name" value="LRR_BAC"/>
    <property type="match status" value="6"/>
</dbReference>
<dbReference type="PANTHER" id="PTHR48051">
    <property type="match status" value="1"/>
</dbReference>
<dbReference type="InterPro" id="IPR003591">
    <property type="entry name" value="Leu-rich_rpt_typical-subtyp"/>
</dbReference>
<evidence type="ECO:0000313" key="4">
    <source>
        <dbReference type="EMBL" id="KKM24680.1"/>
    </source>
</evidence>
<dbReference type="Pfam" id="PF13855">
    <property type="entry name" value="LRR_8"/>
    <property type="match status" value="1"/>
</dbReference>
<sequence length="467" mass="53642">MKYCPNCGFQNKFSYNFCHKCGKRLKKSVVGKVKPKDDPIPEFRINEYITLKLKKGKTIIYIKDKEFLQCKYLLIEIPIENIKEFKDILSIDELSEKLDHSLEEKRKPRNLSAEAEFWGHCSNLQTWFEHGYDTRLLHSNLSFPLLKKLTDVGDPIARMIFKDEIAERMTGGHTTVSKYLIEENYLEYFNKEESDVLMEYFKKEIAKDFKSSYGKVMHNFELSTCLDLINENIHNSKILIVNRFKRIDILDNTSLMGFTIEGNFISKIALNRCGLQVVPDSIENLKNLNEIYLTENMIREIPESFGSLVNLGILNLSKNKLKVIPESFGNLYSLEILNLNHNQLEWLPNSIKGLKNLKILSLWGNKLSSLPEQIGSLSSLNILGLSYNLLKSIPDSISNLKALHTLDLSNNALVKVPDSLGKVESLHTLWLNNNHLKILPSALSMLTNLKDLYLVNNPLVLNTNEET</sequence>
<dbReference type="InterPro" id="IPR055414">
    <property type="entry name" value="LRR_R13L4/SHOC2-like"/>
</dbReference>
<dbReference type="InterPro" id="IPR001611">
    <property type="entry name" value="Leu-rich_rpt"/>
</dbReference>
<dbReference type="Gene3D" id="3.80.10.10">
    <property type="entry name" value="Ribonuclease Inhibitor"/>
    <property type="match status" value="2"/>
</dbReference>
<dbReference type="SUPFAM" id="SSF52058">
    <property type="entry name" value="L domain-like"/>
    <property type="match status" value="1"/>
</dbReference>
<dbReference type="EMBL" id="LAZR01012875">
    <property type="protein sequence ID" value="KKM24680.1"/>
    <property type="molecule type" value="Genomic_DNA"/>
</dbReference>
<comment type="caution">
    <text evidence="4">The sequence shown here is derived from an EMBL/GenBank/DDBJ whole genome shotgun (WGS) entry which is preliminary data.</text>
</comment>
<dbReference type="GO" id="GO:0005737">
    <property type="term" value="C:cytoplasm"/>
    <property type="evidence" value="ECO:0007669"/>
    <property type="project" value="TreeGrafter"/>
</dbReference>
<dbReference type="InterPro" id="IPR050216">
    <property type="entry name" value="LRR_domain-containing"/>
</dbReference>
<dbReference type="AlphaFoldDB" id="A0A0F9LAR5"/>
<name>A0A0F9LAR5_9ZZZZ</name>
<gene>
    <name evidence="4" type="ORF">LCGC14_1602700</name>
</gene>
<dbReference type="Pfam" id="PF23598">
    <property type="entry name" value="LRR_14"/>
    <property type="match status" value="1"/>
</dbReference>
<evidence type="ECO:0000256" key="2">
    <source>
        <dbReference type="ARBA" id="ARBA00022737"/>
    </source>
</evidence>
<evidence type="ECO:0000259" key="3">
    <source>
        <dbReference type="Pfam" id="PF23598"/>
    </source>
</evidence>
<proteinExistence type="predicted"/>
<reference evidence="4" key="1">
    <citation type="journal article" date="2015" name="Nature">
        <title>Complex archaea that bridge the gap between prokaryotes and eukaryotes.</title>
        <authorList>
            <person name="Spang A."/>
            <person name="Saw J.H."/>
            <person name="Jorgensen S.L."/>
            <person name="Zaremba-Niedzwiedzka K."/>
            <person name="Martijn J."/>
            <person name="Lind A.E."/>
            <person name="van Eijk R."/>
            <person name="Schleper C."/>
            <person name="Guy L."/>
            <person name="Ettema T.J."/>
        </authorList>
    </citation>
    <scope>NUCLEOTIDE SEQUENCE</scope>
</reference>
<keyword evidence="1" id="KW-0433">Leucine-rich repeat</keyword>
<dbReference type="PROSITE" id="PS51450">
    <property type="entry name" value="LRR"/>
    <property type="match status" value="5"/>
</dbReference>
<feature type="domain" description="Disease resistance R13L4/SHOC-2-like LRR" evidence="3">
    <location>
        <begin position="373"/>
        <end position="456"/>
    </location>
</feature>